<sequence>MGIQIRKFNDKILVTYDSSNYNNCSETLVGNFEEIALNRIKNWIYKAVNLDTLNVKLADFPLVDFDITHLKKLKSIKIESAMSFNKFLNAGFLETNQFWSIENITLENIKFTIEDLGGLKASSIKLRDTNVSAKMLNQFLKSWINGEIDKNFTKMKVEMNDYKNQRKWSRVVLKDVDGINERKNIEKYDIVWARLINSNNEWAEIHLTRYSFEMVCERSVEKDGWWVFPQMEASSSPVSAKDEEEIKQVMLICLSLPQKSNFSTIGWFDMPFEMREMVMEHCGNHDFGRGNFDDFGNVLEAQ</sequence>
<reference evidence="2" key="1">
    <citation type="submission" date="2022-11" db="EMBL/GenBank/DDBJ databases">
        <authorList>
            <person name="Kikuchi T."/>
        </authorList>
    </citation>
    <scope>NUCLEOTIDE SEQUENCE</scope>
    <source>
        <strain evidence="2">PS1010</strain>
    </source>
</reference>
<accession>A0A9P1I8G3</accession>
<dbReference type="Proteomes" id="UP001152747">
    <property type="component" value="Unassembled WGS sequence"/>
</dbReference>
<dbReference type="AlphaFoldDB" id="A0A9P1I8G3"/>
<organism evidence="2 3">
    <name type="scientific">Caenorhabditis angaria</name>
    <dbReference type="NCBI Taxonomy" id="860376"/>
    <lineage>
        <taxon>Eukaryota</taxon>
        <taxon>Metazoa</taxon>
        <taxon>Ecdysozoa</taxon>
        <taxon>Nematoda</taxon>
        <taxon>Chromadorea</taxon>
        <taxon>Rhabditida</taxon>
        <taxon>Rhabditina</taxon>
        <taxon>Rhabditomorpha</taxon>
        <taxon>Rhabditoidea</taxon>
        <taxon>Rhabditidae</taxon>
        <taxon>Peloderinae</taxon>
        <taxon>Caenorhabditis</taxon>
    </lineage>
</organism>
<feature type="domain" description="Sdz-33 F-box" evidence="1">
    <location>
        <begin position="102"/>
        <end position="152"/>
    </location>
</feature>
<evidence type="ECO:0000313" key="3">
    <source>
        <dbReference type="Proteomes" id="UP001152747"/>
    </source>
</evidence>
<dbReference type="InterPro" id="IPR012885">
    <property type="entry name" value="F-box_Sdz-33"/>
</dbReference>
<dbReference type="EMBL" id="CANHGI010000001">
    <property type="protein sequence ID" value="CAI5440420.1"/>
    <property type="molecule type" value="Genomic_DNA"/>
</dbReference>
<protein>
    <recommendedName>
        <fullName evidence="1">Sdz-33 F-box domain-containing protein</fullName>
    </recommendedName>
</protein>
<dbReference type="Pfam" id="PF07735">
    <property type="entry name" value="FBA_2"/>
    <property type="match status" value="1"/>
</dbReference>
<proteinExistence type="predicted"/>
<evidence type="ECO:0000313" key="2">
    <source>
        <dbReference type="EMBL" id="CAI5440420.1"/>
    </source>
</evidence>
<evidence type="ECO:0000259" key="1">
    <source>
        <dbReference type="Pfam" id="PF07735"/>
    </source>
</evidence>
<gene>
    <name evidence="2" type="ORF">CAMP_LOCUS3057</name>
</gene>
<name>A0A9P1I8G3_9PELO</name>
<comment type="caution">
    <text evidence="2">The sequence shown here is derived from an EMBL/GenBank/DDBJ whole genome shotgun (WGS) entry which is preliminary data.</text>
</comment>
<keyword evidence="3" id="KW-1185">Reference proteome</keyword>